<dbReference type="EMBL" id="VCGU01000003">
    <property type="protein sequence ID" value="TRY77788.1"/>
    <property type="molecule type" value="Genomic_DNA"/>
</dbReference>
<evidence type="ECO:0000256" key="1">
    <source>
        <dbReference type="ARBA" id="ARBA00004370"/>
    </source>
</evidence>
<dbReference type="STRING" id="6832.A0A553PJF0"/>
<protein>
    <recommendedName>
        <fullName evidence="4">PH domain-containing protein</fullName>
    </recommendedName>
</protein>
<dbReference type="GO" id="GO:0045595">
    <property type="term" value="P:regulation of cell differentiation"/>
    <property type="evidence" value="ECO:0007669"/>
    <property type="project" value="TreeGrafter"/>
</dbReference>
<dbReference type="InterPro" id="IPR011993">
    <property type="entry name" value="PH-like_dom_sf"/>
</dbReference>
<feature type="region of interest" description="Disordered" evidence="3">
    <location>
        <begin position="216"/>
        <end position="235"/>
    </location>
</feature>
<comment type="caution">
    <text evidence="5">The sequence shown here is derived from an EMBL/GenBank/DDBJ whole genome shotgun (WGS) entry which is preliminary data.</text>
</comment>
<keyword evidence="6" id="KW-1185">Reference proteome</keyword>
<evidence type="ECO:0000256" key="2">
    <source>
        <dbReference type="ARBA" id="ARBA00023136"/>
    </source>
</evidence>
<accession>A0A553PJF0</accession>
<dbReference type="PANTHER" id="PTHR14309:SF12">
    <property type="entry name" value="PH DOMAIN-CONTAINING PROTEIN"/>
    <property type="match status" value="1"/>
</dbReference>
<dbReference type="InterPro" id="IPR039680">
    <property type="entry name" value="PLEKHB1/2"/>
</dbReference>
<feature type="domain" description="PH" evidence="4">
    <location>
        <begin position="5"/>
        <end position="118"/>
    </location>
</feature>
<evidence type="ECO:0000259" key="4">
    <source>
        <dbReference type="PROSITE" id="PS50003"/>
    </source>
</evidence>
<proteinExistence type="predicted"/>
<gene>
    <name evidence="5" type="ORF">TCAL_16679</name>
</gene>
<dbReference type="Proteomes" id="UP000318571">
    <property type="component" value="Chromosome 11"/>
</dbReference>
<reference evidence="5 6" key="1">
    <citation type="journal article" date="2018" name="Nat. Ecol. Evol.">
        <title>Genomic signatures of mitonuclear coevolution across populations of Tigriopus californicus.</title>
        <authorList>
            <person name="Barreto F.S."/>
            <person name="Watson E.T."/>
            <person name="Lima T.G."/>
            <person name="Willett C.S."/>
            <person name="Edmands S."/>
            <person name="Li W."/>
            <person name="Burton R.S."/>
        </authorList>
    </citation>
    <scope>NUCLEOTIDE SEQUENCE [LARGE SCALE GENOMIC DNA]</scope>
    <source>
        <strain evidence="5 6">San Diego</strain>
    </source>
</reference>
<dbReference type="InterPro" id="IPR001849">
    <property type="entry name" value="PH_domain"/>
</dbReference>
<dbReference type="PANTHER" id="PTHR14309">
    <property type="entry name" value="EXPRESSED PROTEIN"/>
    <property type="match status" value="1"/>
</dbReference>
<comment type="subcellular location">
    <subcellularLocation>
        <location evidence="1">Membrane</location>
    </subcellularLocation>
</comment>
<dbReference type="Gene3D" id="2.30.29.30">
    <property type="entry name" value="Pleckstrin-homology domain (PH domain)/Phosphotyrosine-binding domain (PTB)"/>
    <property type="match status" value="1"/>
</dbReference>
<dbReference type="AlphaFoldDB" id="A0A553PJF0"/>
<feature type="region of interest" description="Disordered" evidence="3">
    <location>
        <begin position="115"/>
        <end position="140"/>
    </location>
</feature>
<organism evidence="5 6">
    <name type="scientific">Tigriopus californicus</name>
    <name type="common">Marine copepod</name>
    <dbReference type="NCBI Taxonomy" id="6832"/>
    <lineage>
        <taxon>Eukaryota</taxon>
        <taxon>Metazoa</taxon>
        <taxon>Ecdysozoa</taxon>
        <taxon>Arthropoda</taxon>
        <taxon>Crustacea</taxon>
        <taxon>Multicrustacea</taxon>
        <taxon>Hexanauplia</taxon>
        <taxon>Copepoda</taxon>
        <taxon>Harpacticoida</taxon>
        <taxon>Harpacticidae</taxon>
        <taxon>Tigriopus</taxon>
    </lineage>
</organism>
<dbReference type="SUPFAM" id="SSF50729">
    <property type="entry name" value="PH domain-like"/>
    <property type="match status" value="1"/>
</dbReference>
<evidence type="ECO:0000313" key="5">
    <source>
        <dbReference type="EMBL" id="TRY77788.1"/>
    </source>
</evidence>
<keyword evidence="2" id="KW-0472">Membrane</keyword>
<dbReference type="PROSITE" id="PS50003">
    <property type="entry name" value="PH_DOMAIN"/>
    <property type="match status" value="1"/>
</dbReference>
<sequence>MWPLSYGDQAWESWKEKLFGKAWREEFVVLYEDSSVIWFRDRDRLDPEGGVFLRDAPELLAAGQWVSRVPVKPELPSGCDIKLAIAMGSRHRDKIQWFLCKSEAELVEWMSAINKTLPQPPPPPEEMRTLSRSTGSKGKEMLPTATHEDLPPFILPPPPPPPQLVLTSTGCRDCDADKLAQRFDRMALNNATNNGRSATQGFTDHTRSFSAGRLNAIKRDGSGSNGTSTPKLLPKPMTRQLSFQDNDTCSPNRSKGSFTNVAAGVLIGGVLTQWNTGPDCWDWGMGWGWTGWNAAFCGTCAMEQAVLANHGILQPHLTTAPPTTGIQGSHPGDSNAAHFYFDGDQDIGELGETDVDCDFGDFGF</sequence>
<evidence type="ECO:0000313" key="6">
    <source>
        <dbReference type="Proteomes" id="UP000318571"/>
    </source>
</evidence>
<evidence type="ECO:0000256" key="3">
    <source>
        <dbReference type="SAM" id="MobiDB-lite"/>
    </source>
</evidence>
<dbReference type="GO" id="GO:0016020">
    <property type="term" value="C:membrane"/>
    <property type="evidence" value="ECO:0007669"/>
    <property type="project" value="UniProtKB-SubCell"/>
</dbReference>
<name>A0A553PJF0_TIGCA</name>